<evidence type="ECO:0000313" key="1">
    <source>
        <dbReference type="EMBL" id="GAA4343220.1"/>
    </source>
</evidence>
<comment type="caution">
    <text evidence="1">The sequence shown here is derived from an EMBL/GenBank/DDBJ whole genome shotgun (WGS) entry which is preliminary data.</text>
</comment>
<sequence>MQPILDIRSVHSHLYTYSLCAASAAEPRDGDLFDSAEHCLLDAGQGLSHYFDQVQIRFAGFALGSYPVARMVSDPLGLFEELMSRVLRTCRTRAVPQWRPQPASQALGSERLSSA</sequence>
<organism evidence="1 2">
    <name type="scientific">Variovorax defluvii</name>
    <dbReference type="NCBI Taxonomy" id="913761"/>
    <lineage>
        <taxon>Bacteria</taxon>
        <taxon>Pseudomonadati</taxon>
        <taxon>Pseudomonadota</taxon>
        <taxon>Betaproteobacteria</taxon>
        <taxon>Burkholderiales</taxon>
        <taxon>Comamonadaceae</taxon>
        <taxon>Variovorax</taxon>
    </lineage>
</organism>
<name>A0ABP8HRG9_9BURK</name>
<evidence type="ECO:0000313" key="2">
    <source>
        <dbReference type="Proteomes" id="UP001500975"/>
    </source>
</evidence>
<keyword evidence="2" id="KW-1185">Reference proteome</keyword>
<dbReference type="EMBL" id="BAABGJ010000021">
    <property type="protein sequence ID" value="GAA4343220.1"/>
    <property type="molecule type" value="Genomic_DNA"/>
</dbReference>
<gene>
    <name evidence="1" type="ORF">GCM10023165_25470</name>
</gene>
<dbReference type="Proteomes" id="UP001500975">
    <property type="component" value="Unassembled WGS sequence"/>
</dbReference>
<accession>A0ABP8HRG9</accession>
<protein>
    <submittedName>
        <fullName evidence="1">Uncharacterized protein</fullName>
    </submittedName>
</protein>
<reference evidence="2" key="1">
    <citation type="journal article" date="2019" name="Int. J. Syst. Evol. Microbiol.">
        <title>The Global Catalogue of Microorganisms (GCM) 10K type strain sequencing project: providing services to taxonomists for standard genome sequencing and annotation.</title>
        <authorList>
            <consortium name="The Broad Institute Genomics Platform"/>
            <consortium name="The Broad Institute Genome Sequencing Center for Infectious Disease"/>
            <person name="Wu L."/>
            <person name="Ma J."/>
        </authorList>
    </citation>
    <scope>NUCLEOTIDE SEQUENCE [LARGE SCALE GENOMIC DNA]</scope>
    <source>
        <strain evidence="2">JCM 17804</strain>
    </source>
</reference>
<proteinExistence type="predicted"/>
<dbReference type="RefSeq" id="WP_345538271.1">
    <property type="nucleotide sequence ID" value="NZ_BAABGJ010000021.1"/>
</dbReference>